<name>A0A6S6QNB2_9FIRM</name>
<organism evidence="1 2">
    <name type="scientific">Anaerocolumna cellulosilytica</name>
    <dbReference type="NCBI Taxonomy" id="433286"/>
    <lineage>
        <taxon>Bacteria</taxon>
        <taxon>Bacillati</taxon>
        <taxon>Bacillota</taxon>
        <taxon>Clostridia</taxon>
        <taxon>Lachnospirales</taxon>
        <taxon>Lachnospiraceae</taxon>
        <taxon>Anaerocolumna</taxon>
    </lineage>
</organism>
<dbReference type="AlphaFoldDB" id="A0A6S6QNB2"/>
<protein>
    <submittedName>
        <fullName evidence="1">Uncharacterized protein</fullName>
    </submittedName>
</protein>
<accession>A0A6S6QNB2</accession>
<dbReference type="KEGG" id="acel:acsn021_04120"/>
<sequence length="65" mass="7634">MVYIPDEWFNNPQNKDAVFELLGNNTDVIHENQSEVKIQILTRLKDLGETIILEHYEKNEIAFDS</sequence>
<keyword evidence="2" id="KW-1185">Reference proteome</keyword>
<gene>
    <name evidence="1" type="ORF">acsn021_04120</name>
</gene>
<dbReference type="EMBL" id="AP023367">
    <property type="protein sequence ID" value="BCJ92843.1"/>
    <property type="molecule type" value="Genomic_DNA"/>
</dbReference>
<evidence type="ECO:0000313" key="1">
    <source>
        <dbReference type="EMBL" id="BCJ92843.1"/>
    </source>
</evidence>
<dbReference type="Proteomes" id="UP000515561">
    <property type="component" value="Chromosome"/>
</dbReference>
<proteinExistence type="predicted"/>
<reference evidence="1 2" key="1">
    <citation type="journal article" date="2016" name="Int. J. Syst. Evol. Microbiol.">
        <title>Descriptions of Anaerotaenia torta gen. nov., sp. nov. and Anaerocolumna cellulosilytica gen. nov., sp. nov. isolated from a methanogenic reactor of cattle waste.</title>
        <authorList>
            <person name="Uek A."/>
            <person name="Ohtaki Y."/>
            <person name="Kaku N."/>
            <person name="Ueki K."/>
        </authorList>
    </citation>
    <scope>NUCLEOTIDE SEQUENCE [LARGE SCALE GENOMIC DNA]</scope>
    <source>
        <strain evidence="1 2">SN021</strain>
    </source>
</reference>
<dbReference type="RefSeq" id="WP_184094675.1">
    <property type="nucleotide sequence ID" value="NZ_AP023367.1"/>
</dbReference>
<evidence type="ECO:0000313" key="2">
    <source>
        <dbReference type="Proteomes" id="UP000515561"/>
    </source>
</evidence>